<dbReference type="PROSITE" id="PS51687">
    <property type="entry name" value="SAM_MT_RNA_M5U"/>
    <property type="match status" value="1"/>
</dbReference>
<dbReference type="PANTHER" id="PTHR11061:SF30">
    <property type="entry name" value="TRNA (URACIL(54)-C(5))-METHYLTRANSFERASE"/>
    <property type="match status" value="1"/>
</dbReference>
<gene>
    <name evidence="2" type="ORF">C0V70_02175</name>
</gene>
<accession>A0A2K9NN21</accession>
<dbReference type="InterPro" id="IPR012340">
    <property type="entry name" value="NA-bd_OB-fold"/>
</dbReference>
<sequence length="372" mass="42380">MKNEFEIQHIDPIGQGVSKQEGSVTFIKKTLPGEIVTAEVFSSKKGVQFAKLCDVVTPAPDRIAPLCPHYNECNGCDFQHTSYEKELEYKKAALARHMYKFPEVPVTVHGAKRRLSYRNRIQLHYDKKKRQLGLLNYKNEIIPVPECKIIEPSVAYELRALYAADNWLKLVTKEPAKGHIELYSKDNHTGGHNVKVSVNYPYANGGFTQVNAEMNERLRVWIEKKAHEIIPPKAVVYDLFGGNGNLSVKFKNPTLVVDKYRTAPQPSAHQKFFSLDLYDKNAVRSLIALKKDGYPRPDWLIIDPPRSGLKNLQDFLNEFKPAGFIFIACEATSFTRDTLATLSNYDLQSVEIFDLFPSTQHFETIGIFTRRA</sequence>
<dbReference type="GO" id="GO:0070041">
    <property type="term" value="F:rRNA (uridine-C5-)-methyltransferase activity"/>
    <property type="evidence" value="ECO:0007669"/>
    <property type="project" value="TreeGrafter"/>
</dbReference>
<feature type="binding site" evidence="1">
    <location>
        <position position="303"/>
    </location>
    <ligand>
        <name>S-adenosyl-L-methionine</name>
        <dbReference type="ChEBI" id="CHEBI:59789"/>
    </ligand>
</feature>
<keyword evidence="3" id="KW-1185">Reference proteome</keyword>
<organism evidence="2 3">
    <name type="scientific">Bacteriovorax stolpii</name>
    <name type="common">Bdellovibrio stolpii</name>
    <dbReference type="NCBI Taxonomy" id="960"/>
    <lineage>
        <taxon>Bacteria</taxon>
        <taxon>Pseudomonadati</taxon>
        <taxon>Bdellovibrionota</taxon>
        <taxon>Bacteriovoracia</taxon>
        <taxon>Bacteriovoracales</taxon>
        <taxon>Bacteriovoracaceae</taxon>
        <taxon>Bacteriovorax</taxon>
    </lineage>
</organism>
<dbReference type="RefSeq" id="WP_102242226.1">
    <property type="nucleotide sequence ID" value="NZ_CP025704.1"/>
</dbReference>
<feature type="binding site" evidence="1">
    <location>
        <position position="209"/>
    </location>
    <ligand>
        <name>S-adenosyl-L-methionine</name>
        <dbReference type="ChEBI" id="CHEBI:59789"/>
    </ligand>
</feature>
<dbReference type="KEGG" id="bsto:C0V70_02175"/>
<dbReference type="AlphaFoldDB" id="A0A2K9NN21"/>
<feature type="binding site" evidence="1">
    <location>
        <position position="240"/>
    </location>
    <ligand>
        <name>S-adenosyl-L-methionine</name>
        <dbReference type="ChEBI" id="CHEBI:59789"/>
    </ligand>
</feature>
<dbReference type="InterPro" id="IPR010280">
    <property type="entry name" value="U5_MeTrfase_fam"/>
</dbReference>
<dbReference type="Gene3D" id="2.40.50.1070">
    <property type="match status" value="2"/>
</dbReference>
<protein>
    <submittedName>
        <fullName evidence="2">Uncharacterized protein</fullName>
    </submittedName>
</protein>
<dbReference type="EMBL" id="CP025704">
    <property type="protein sequence ID" value="AUN96931.1"/>
    <property type="molecule type" value="Genomic_DNA"/>
</dbReference>
<proteinExistence type="inferred from homology"/>
<evidence type="ECO:0000313" key="2">
    <source>
        <dbReference type="EMBL" id="AUN96931.1"/>
    </source>
</evidence>
<dbReference type="Proteomes" id="UP000235584">
    <property type="component" value="Chromosome"/>
</dbReference>
<keyword evidence="1" id="KW-0808">Transferase</keyword>
<keyword evidence="1" id="KW-0489">Methyltransferase</keyword>
<dbReference type="GO" id="GO:0070475">
    <property type="term" value="P:rRNA base methylation"/>
    <property type="evidence" value="ECO:0007669"/>
    <property type="project" value="TreeGrafter"/>
</dbReference>
<dbReference type="InterPro" id="IPR029063">
    <property type="entry name" value="SAM-dependent_MTases_sf"/>
</dbReference>
<dbReference type="Gene3D" id="2.40.50.140">
    <property type="entry name" value="Nucleic acid-binding proteins"/>
    <property type="match status" value="1"/>
</dbReference>
<evidence type="ECO:0000256" key="1">
    <source>
        <dbReference type="PROSITE-ProRule" id="PRU01024"/>
    </source>
</evidence>
<comment type="caution">
    <text evidence="1">Lacks conserved residue(s) required for the propagation of feature annotation.</text>
</comment>
<dbReference type="Pfam" id="PF05958">
    <property type="entry name" value="tRNA_U5-meth_tr"/>
    <property type="match status" value="1"/>
</dbReference>
<feature type="active site" description="Nucleophile" evidence="1">
    <location>
        <position position="329"/>
    </location>
</feature>
<dbReference type="Gene3D" id="3.40.50.150">
    <property type="entry name" value="Vaccinia Virus protein VP39"/>
    <property type="match status" value="2"/>
</dbReference>
<evidence type="ECO:0000313" key="3">
    <source>
        <dbReference type="Proteomes" id="UP000235584"/>
    </source>
</evidence>
<comment type="similarity">
    <text evidence="1">Belongs to the class I-like SAM-binding methyltransferase superfamily. RNA M5U methyltransferase family.</text>
</comment>
<dbReference type="SUPFAM" id="SSF50249">
    <property type="entry name" value="Nucleic acid-binding proteins"/>
    <property type="match status" value="1"/>
</dbReference>
<reference evidence="2 3" key="1">
    <citation type="submission" date="2018-01" db="EMBL/GenBank/DDBJ databases">
        <title>Complete genome sequence of Bacteriovorax stolpii DSM12778.</title>
        <authorList>
            <person name="Tang B."/>
            <person name="Chang J."/>
        </authorList>
    </citation>
    <scope>NUCLEOTIDE SEQUENCE [LARGE SCALE GENOMIC DNA]</scope>
    <source>
        <strain evidence="2 3">DSM 12778</strain>
    </source>
</reference>
<name>A0A2K9NN21_BACTC</name>
<dbReference type="SUPFAM" id="SSF53335">
    <property type="entry name" value="S-adenosyl-L-methionine-dependent methyltransferases"/>
    <property type="match status" value="1"/>
</dbReference>
<dbReference type="OrthoDB" id="5298649at2"/>
<dbReference type="PANTHER" id="PTHR11061">
    <property type="entry name" value="RNA M5U METHYLTRANSFERASE"/>
    <property type="match status" value="1"/>
</dbReference>
<keyword evidence="1" id="KW-0949">S-adenosyl-L-methionine</keyword>